<keyword evidence="1" id="KW-1133">Transmembrane helix</keyword>
<evidence type="ECO:0000313" key="3">
    <source>
        <dbReference type="Proteomes" id="UP000663872"/>
    </source>
</evidence>
<keyword evidence="1" id="KW-0472">Membrane</keyword>
<name>A0A817ZF26_9BILA</name>
<sequence>MQGKAMQTGQSQSYNNGFGFYLHVLWKKLLIVLSKYYRVAFLIEQRSHNQDIYVIIHGSIYLFYLIIFMSYISYIRCYIVH</sequence>
<feature type="transmembrane region" description="Helical" evidence="1">
    <location>
        <begin position="20"/>
        <end position="40"/>
    </location>
</feature>
<organism evidence="2 3">
    <name type="scientific">Rotaria socialis</name>
    <dbReference type="NCBI Taxonomy" id="392032"/>
    <lineage>
        <taxon>Eukaryota</taxon>
        <taxon>Metazoa</taxon>
        <taxon>Spiralia</taxon>
        <taxon>Gnathifera</taxon>
        <taxon>Rotifera</taxon>
        <taxon>Eurotatoria</taxon>
        <taxon>Bdelloidea</taxon>
        <taxon>Philodinida</taxon>
        <taxon>Philodinidae</taxon>
        <taxon>Rotaria</taxon>
    </lineage>
</organism>
<reference evidence="2" key="1">
    <citation type="submission" date="2021-02" db="EMBL/GenBank/DDBJ databases">
        <authorList>
            <person name="Nowell W R."/>
        </authorList>
    </citation>
    <scope>NUCLEOTIDE SEQUENCE</scope>
</reference>
<keyword evidence="1" id="KW-0812">Transmembrane</keyword>
<proteinExistence type="predicted"/>
<evidence type="ECO:0000313" key="2">
    <source>
        <dbReference type="EMBL" id="CAF3390946.1"/>
    </source>
</evidence>
<dbReference type="AlphaFoldDB" id="A0A817ZF26"/>
<gene>
    <name evidence="2" type="ORF">GRG538_LOCUS9109</name>
</gene>
<dbReference type="Proteomes" id="UP000663872">
    <property type="component" value="Unassembled WGS sequence"/>
</dbReference>
<comment type="caution">
    <text evidence="2">The sequence shown here is derived from an EMBL/GenBank/DDBJ whole genome shotgun (WGS) entry which is preliminary data.</text>
</comment>
<evidence type="ECO:0000256" key="1">
    <source>
        <dbReference type="SAM" id="Phobius"/>
    </source>
</evidence>
<protein>
    <submittedName>
        <fullName evidence="2">Uncharacterized protein</fullName>
    </submittedName>
</protein>
<accession>A0A817ZF26</accession>
<dbReference type="EMBL" id="CAJNYT010001030">
    <property type="protein sequence ID" value="CAF3390946.1"/>
    <property type="molecule type" value="Genomic_DNA"/>
</dbReference>
<feature type="transmembrane region" description="Helical" evidence="1">
    <location>
        <begin position="52"/>
        <end position="74"/>
    </location>
</feature>